<dbReference type="AlphaFoldDB" id="C6HZ94"/>
<comment type="cofactor">
    <cofactor evidence="3">
        <name>FAD</name>
        <dbReference type="ChEBI" id="CHEBI:57692"/>
    </cofactor>
</comment>
<keyword evidence="3" id="KW-0676">Redox-active center</keyword>
<evidence type="ECO:0000313" key="5">
    <source>
        <dbReference type="EMBL" id="EES52105.1"/>
    </source>
</evidence>
<dbReference type="InterPro" id="IPR036188">
    <property type="entry name" value="FAD/NAD-bd_sf"/>
</dbReference>
<gene>
    <name evidence="5" type="ORF">UBAL3_94530070</name>
</gene>
<dbReference type="EC" id="1.8.1.9" evidence="3"/>
<dbReference type="InterPro" id="IPR023753">
    <property type="entry name" value="FAD/NAD-binding_dom"/>
</dbReference>
<sequence>MRLSEGVDRLEKVVILGTGPAGLTAALYTARAFLSPLVIEGPQAGGQLTITTEVENFPGFPEGITGPELIEKMRAQVTRFGARIETAIVEKIEKSPEGGFSITTDDGREIRSWTVIVATGASAKFLGLSSEKALMGAGVSACATCDGFFFKGREIVVAGGGDTALEEALFLTRFASKVTVVHRRDTLRASKIMQEKAFENPKIAFAWNKEILEVLDVSQGMVTGVRVRDVTTGAESIISCSGFFVAIGHRPNTDFLGGLAETDPTGYLKTHSGTKTSVPGLFAAGDVADPVYRQAISAAGSGCMAAIDAERYLEASGVEKAGVERT</sequence>
<evidence type="ECO:0000256" key="2">
    <source>
        <dbReference type="ARBA" id="ARBA00023002"/>
    </source>
</evidence>
<protein>
    <recommendedName>
        <fullName evidence="3">Thioredoxin reductase</fullName>
        <ecNumber evidence="3">1.8.1.9</ecNumber>
    </recommendedName>
</protein>
<organism evidence="5 6">
    <name type="scientific">Leptospirillum ferrodiazotrophum</name>
    <dbReference type="NCBI Taxonomy" id="412449"/>
    <lineage>
        <taxon>Bacteria</taxon>
        <taxon>Pseudomonadati</taxon>
        <taxon>Nitrospirota</taxon>
        <taxon>Nitrospiria</taxon>
        <taxon>Nitrospirales</taxon>
        <taxon>Nitrospiraceae</taxon>
        <taxon>Leptospirillum</taxon>
    </lineage>
</organism>
<evidence type="ECO:0000259" key="4">
    <source>
        <dbReference type="Pfam" id="PF07992"/>
    </source>
</evidence>
<name>C6HZ94_9BACT</name>
<evidence type="ECO:0000256" key="3">
    <source>
        <dbReference type="RuleBase" id="RU003880"/>
    </source>
</evidence>
<reference evidence="5 6" key="1">
    <citation type="journal article" date="2009" name="Appl. Environ. Microbiol.">
        <title>Community genomic and proteomic analyses of chemoautotrophic iron-oxidizing "Leptospirillum rubarum" (Group II) and "Leptospirillum ferrodiazotrophum" (Group III) bacteria in acid mine drainage biofilms.</title>
        <authorList>
            <person name="Goltsman D.S."/>
            <person name="Denef V.J."/>
            <person name="Singer S.W."/>
            <person name="VerBerkmoes N.C."/>
            <person name="Lefsrud M."/>
            <person name="Mueller R.S."/>
            <person name="Dick G.J."/>
            <person name="Sun C.L."/>
            <person name="Wheeler K.E."/>
            <person name="Zemla A."/>
            <person name="Baker B.J."/>
            <person name="Hauser L."/>
            <person name="Land M."/>
            <person name="Shah M.B."/>
            <person name="Thelen M.P."/>
            <person name="Hettich R.L."/>
            <person name="Banfield J.F."/>
        </authorList>
    </citation>
    <scope>NUCLEOTIDE SEQUENCE [LARGE SCALE GENOMIC DNA]</scope>
</reference>
<dbReference type="GO" id="GO:0019430">
    <property type="term" value="P:removal of superoxide radicals"/>
    <property type="evidence" value="ECO:0007669"/>
    <property type="project" value="UniProtKB-UniRule"/>
</dbReference>
<dbReference type="NCBIfam" id="TIGR01292">
    <property type="entry name" value="TRX_reduct"/>
    <property type="match status" value="1"/>
</dbReference>
<dbReference type="GO" id="GO:0005737">
    <property type="term" value="C:cytoplasm"/>
    <property type="evidence" value="ECO:0007669"/>
    <property type="project" value="InterPro"/>
</dbReference>
<dbReference type="EMBL" id="GG693880">
    <property type="protein sequence ID" value="EES52105.1"/>
    <property type="molecule type" value="Genomic_DNA"/>
</dbReference>
<dbReference type="Gene3D" id="3.50.50.60">
    <property type="entry name" value="FAD/NAD(P)-binding domain"/>
    <property type="match status" value="2"/>
</dbReference>
<evidence type="ECO:0000313" key="6">
    <source>
        <dbReference type="Proteomes" id="UP000009374"/>
    </source>
</evidence>
<keyword evidence="1 3" id="KW-0285">Flavoprotein</keyword>
<comment type="catalytic activity">
    <reaction evidence="3">
        <text>[thioredoxin]-dithiol + NADP(+) = [thioredoxin]-disulfide + NADPH + H(+)</text>
        <dbReference type="Rhea" id="RHEA:20345"/>
        <dbReference type="Rhea" id="RHEA-COMP:10698"/>
        <dbReference type="Rhea" id="RHEA-COMP:10700"/>
        <dbReference type="ChEBI" id="CHEBI:15378"/>
        <dbReference type="ChEBI" id="CHEBI:29950"/>
        <dbReference type="ChEBI" id="CHEBI:50058"/>
        <dbReference type="ChEBI" id="CHEBI:57783"/>
        <dbReference type="ChEBI" id="CHEBI:58349"/>
        <dbReference type="EC" id="1.8.1.9"/>
    </reaction>
</comment>
<dbReference type="InterPro" id="IPR050097">
    <property type="entry name" value="Ferredoxin-NADP_redctase_2"/>
</dbReference>
<keyword evidence="3" id="KW-0274">FAD</keyword>
<evidence type="ECO:0000256" key="1">
    <source>
        <dbReference type="ARBA" id="ARBA00022630"/>
    </source>
</evidence>
<keyword evidence="2 3" id="KW-0560">Oxidoreductase</keyword>
<dbReference type="PRINTS" id="PR00368">
    <property type="entry name" value="FADPNR"/>
</dbReference>
<proteinExistence type="inferred from homology"/>
<dbReference type="GO" id="GO:0004791">
    <property type="term" value="F:thioredoxin-disulfide reductase (NADPH) activity"/>
    <property type="evidence" value="ECO:0007669"/>
    <property type="project" value="UniProtKB-UniRule"/>
</dbReference>
<feature type="domain" description="FAD/NAD(P)-binding" evidence="4">
    <location>
        <begin position="12"/>
        <end position="302"/>
    </location>
</feature>
<dbReference type="PANTHER" id="PTHR48105">
    <property type="entry name" value="THIOREDOXIN REDUCTASE 1-RELATED-RELATED"/>
    <property type="match status" value="1"/>
</dbReference>
<dbReference type="PRINTS" id="PR00469">
    <property type="entry name" value="PNDRDTASEII"/>
</dbReference>
<dbReference type="Proteomes" id="UP000009374">
    <property type="component" value="Unassembled WGS sequence"/>
</dbReference>
<dbReference type="Pfam" id="PF07992">
    <property type="entry name" value="Pyr_redox_2"/>
    <property type="match status" value="1"/>
</dbReference>
<keyword evidence="6" id="KW-1185">Reference proteome</keyword>
<dbReference type="InterPro" id="IPR005982">
    <property type="entry name" value="Thioredox_Rdtase"/>
</dbReference>
<dbReference type="SUPFAM" id="SSF51905">
    <property type="entry name" value="FAD/NAD(P)-binding domain"/>
    <property type="match status" value="1"/>
</dbReference>
<accession>C6HZ94</accession>
<comment type="similarity">
    <text evidence="3">Belongs to the class-II pyridine nucleotide-disulfide oxidoreductase family.</text>
</comment>
<comment type="subunit">
    <text evidence="3">Homodimer.</text>
</comment>